<evidence type="ECO:0000313" key="2">
    <source>
        <dbReference type="Proteomes" id="UP000715441"/>
    </source>
</evidence>
<dbReference type="RefSeq" id="WP_168510737.1">
    <property type="nucleotide sequence ID" value="NZ_JAAXLS010000001.1"/>
</dbReference>
<organism evidence="1 2">
    <name type="scientific">Amycolatopsis acididurans</name>
    <dbReference type="NCBI Taxonomy" id="2724524"/>
    <lineage>
        <taxon>Bacteria</taxon>
        <taxon>Bacillati</taxon>
        <taxon>Actinomycetota</taxon>
        <taxon>Actinomycetes</taxon>
        <taxon>Pseudonocardiales</taxon>
        <taxon>Pseudonocardiaceae</taxon>
        <taxon>Amycolatopsis</taxon>
    </lineage>
</organism>
<sequence length="239" mass="24612">MTDLAGAVAGVRPGDTVWLGNFGAQLFAVGEELVRQRVRELHVVIGSGGLVLDRLIAAGAVAEVTFAHCWSAVGPAPTRHFRRAWQDGADIRWHELPLGALSAALGAAAAGVPFAAVPVRPETGYLEWSGGLLSEVDSPFGAAVVVRALPVDVAFVHASLAAPAGDCWFGAPAGEAVAAAQAARRVVVVAERIGEPPVVDLPGLVVDEVVEVPGAVRPDGVPGHYPRDVAAYQAYGRSA</sequence>
<gene>
    <name evidence="1" type="ORF">HFP15_02065</name>
</gene>
<accession>A0ABX1IW00</accession>
<dbReference type="InterPro" id="IPR004165">
    <property type="entry name" value="CoA_trans_fam_I"/>
</dbReference>
<protein>
    <submittedName>
        <fullName evidence="1">CoA-transferase</fullName>
    </submittedName>
</protein>
<dbReference type="SUPFAM" id="SSF100950">
    <property type="entry name" value="NagB/RpiA/CoA transferase-like"/>
    <property type="match status" value="1"/>
</dbReference>
<dbReference type="Proteomes" id="UP000715441">
    <property type="component" value="Unassembled WGS sequence"/>
</dbReference>
<comment type="caution">
    <text evidence="1">The sequence shown here is derived from an EMBL/GenBank/DDBJ whole genome shotgun (WGS) entry which is preliminary data.</text>
</comment>
<evidence type="ECO:0000313" key="1">
    <source>
        <dbReference type="EMBL" id="NKQ51663.1"/>
    </source>
</evidence>
<name>A0ABX1IW00_9PSEU</name>
<proteinExistence type="predicted"/>
<dbReference type="EMBL" id="JAAXLS010000001">
    <property type="protein sequence ID" value="NKQ51663.1"/>
    <property type="molecule type" value="Genomic_DNA"/>
</dbReference>
<dbReference type="Pfam" id="PF01144">
    <property type="entry name" value="CoA_trans"/>
    <property type="match status" value="1"/>
</dbReference>
<dbReference type="SMART" id="SM00882">
    <property type="entry name" value="CoA_trans"/>
    <property type="match status" value="1"/>
</dbReference>
<reference evidence="1 2" key="1">
    <citation type="submission" date="2020-04" db="EMBL/GenBank/DDBJ databases">
        <title>Novel species.</title>
        <authorList>
            <person name="Teo W.F.A."/>
            <person name="Lipun K."/>
            <person name="Srisuk N."/>
            <person name="Duangmal K."/>
        </authorList>
    </citation>
    <scope>NUCLEOTIDE SEQUENCE [LARGE SCALE GENOMIC DNA]</scope>
    <source>
        <strain evidence="1 2">K13G38</strain>
    </source>
</reference>
<dbReference type="InterPro" id="IPR037171">
    <property type="entry name" value="NagB/RpiA_transferase-like"/>
</dbReference>
<dbReference type="Gene3D" id="3.40.1080.10">
    <property type="entry name" value="Glutaconate Coenzyme A-transferase"/>
    <property type="match status" value="1"/>
</dbReference>
<keyword evidence="2" id="KW-1185">Reference proteome</keyword>